<evidence type="ECO:0000256" key="8">
    <source>
        <dbReference type="ARBA" id="ARBA00023015"/>
    </source>
</evidence>
<dbReference type="FunFam" id="3.40.50.300:FF:000006">
    <property type="entry name" value="DNA-binding transcriptional regulator NtrC"/>
    <property type="match status" value="1"/>
</dbReference>
<dbReference type="Pfam" id="PF00072">
    <property type="entry name" value="Response_reg"/>
    <property type="match status" value="1"/>
</dbReference>
<dbReference type="GO" id="GO:0005524">
    <property type="term" value="F:ATP binding"/>
    <property type="evidence" value="ECO:0007669"/>
    <property type="project" value="UniProtKB-KW"/>
</dbReference>
<reference evidence="14 15" key="1">
    <citation type="submission" date="2018-11" db="EMBL/GenBank/DDBJ databases">
        <title>Mesobaculum littorinae gen. nov., sp. nov., isolated from Littorina scabra that represents a novel genus of the order Rhodobacteraceae.</title>
        <authorList>
            <person name="Li F."/>
        </authorList>
    </citation>
    <scope>NUCLEOTIDE SEQUENCE [LARGE SCALE GENOMIC DNA]</scope>
    <source>
        <strain evidence="14 15">M0103</strain>
    </source>
</reference>
<dbReference type="PROSITE" id="PS50045">
    <property type="entry name" value="SIGMA54_INTERACT_4"/>
    <property type="match status" value="1"/>
</dbReference>
<evidence type="ECO:0000256" key="4">
    <source>
        <dbReference type="ARBA" id="ARBA00022553"/>
    </source>
</evidence>
<keyword evidence="15" id="KW-1185">Reference proteome</keyword>
<dbReference type="Pfam" id="PF02954">
    <property type="entry name" value="HTH_8"/>
    <property type="match status" value="1"/>
</dbReference>
<dbReference type="SMART" id="SM00382">
    <property type="entry name" value="AAA"/>
    <property type="match status" value="1"/>
</dbReference>
<dbReference type="GO" id="GO:0043565">
    <property type="term" value="F:sequence-specific DNA binding"/>
    <property type="evidence" value="ECO:0007669"/>
    <property type="project" value="InterPro"/>
</dbReference>
<evidence type="ECO:0000256" key="6">
    <source>
        <dbReference type="ARBA" id="ARBA00022840"/>
    </source>
</evidence>
<dbReference type="Gene3D" id="3.40.50.300">
    <property type="entry name" value="P-loop containing nucleotide triphosphate hydrolases"/>
    <property type="match status" value="1"/>
</dbReference>
<evidence type="ECO:0000256" key="7">
    <source>
        <dbReference type="ARBA" id="ARBA00023012"/>
    </source>
</evidence>
<keyword evidence="10" id="KW-0804">Transcription</keyword>
<keyword evidence="6" id="KW-0067">ATP-binding</keyword>
<evidence type="ECO:0000256" key="5">
    <source>
        <dbReference type="ARBA" id="ARBA00022741"/>
    </source>
</evidence>
<keyword evidence="8" id="KW-0805">Transcription regulation</keyword>
<dbReference type="InterPro" id="IPR003593">
    <property type="entry name" value="AAA+_ATPase"/>
</dbReference>
<dbReference type="Gene3D" id="1.10.8.60">
    <property type="match status" value="1"/>
</dbReference>
<dbReference type="RefSeq" id="WP_127907347.1">
    <property type="nucleotide sequence ID" value="NZ_RQXX01000005.1"/>
</dbReference>
<dbReference type="Pfam" id="PF00158">
    <property type="entry name" value="Sigma54_activat"/>
    <property type="match status" value="1"/>
</dbReference>
<keyword evidence="5" id="KW-0547">Nucleotide-binding</keyword>
<evidence type="ECO:0000256" key="3">
    <source>
        <dbReference type="ARBA" id="ARBA00015308"/>
    </source>
</evidence>
<dbReference type="CDD" id="cd00009">
    <property type="entry name" value="AAA"/>
    <property type="match status" value="1"/>
</dbReference>
<evidence type="ECO:0000256" key="9">
    <source>
        <dbReference type="ARBA" id="ARBA00023159"/>
    </source>
</evidence>
<feature type="domain" description="Sigma-54 factor interaction" evidence="12">
    <location>
        <begin position="145"/>
        <end position="375"/>
    </location>
</feature>
<dbReference type="InterPro" id="IPR027417">
    <property type="entry name" value="P-loop_NTPase"/>
</dbReference>
<evidence type="ECO:0000256" key="1">
    <source>
        <dbReference type="ARBA" id="ARBA00002167"/>
    </source>
</evidence>
<dbReference type="GO" id="GO:0006355">
    <property type="term" value="P:regulation of DNA-templated transcription"/>
    <property type="evidence" value="ECO:0007669"/>
    <property type="project" value="InterPro"/>
</dbReference>
<evidence type="ECO:0000259" key="12">
    <source>
        <dbReference type="PROSITE" id="PS50045"/>
    </source>
</evidence>
<accession>A0A438AET8</accession>
<keyword evidence="9" id="KW-0010">Activator</keyword>
<dbReference type="InterPro" id="IPR011006">
    <property type="entry name" value="CheY-like_superfamily"/>
</dbReference>
<dbReference type="PROSITE" id="PS50110">
    <property type="entry name" value="RESPONSE_REGULATORY"/>
    <property type="match status" value="1"/>
</dbReference>
<dbReference type="SMART" id="SM00448">
    <property type="entry name" value="REC"/>
    <property type="match status" value="1"/>
</dbReference>
<dbReference type="Proteomes" id="UP000285908">
    <property type="component" value="Unassembled WGS sequence"/>
</dbReference>
<evidence type="ECO:0000259" key="13">
    <source>
        <dbReference type="PROSITE" id="PS50110"/>
    </source>
</evidence>
<protein>
    <recommendedName>
        <fullName evidence="3">Nif-specific regulatory protein</fullName>
    </recommendedName>
</protein>
<evidence type="ECO:0000256" key="11">
    <source>
        <dbReference type="PROSITE-ProRule" id="PRU00169"/>
    </source>
</evidence>
<dbReference type="InterPro" id="IPR001789">
    <property type="entry name" value="Sig_transdc_resp-reg_receiver"/>
</dbReference>
<evidence type="ECO:0000313" key="15">
    <source>
        <dbReference type="Proteomes" id="UP000285908"/>
    </source>
</evidence>
<feature type="domain" description="Response regulatory" evidence="13">
    <location>
        <begin position="5"/>
        <end position="119"/>
    </location>
</feature>
<dbReference type="Gene3D" id="3.40.50.2300">
    <property type="match status" value="1"/>
</dbReference>
<dbReference type="GO" id="GO:0000160">
    <property type="term" value="P:phosphorelay signal transduction system"/>
    <property type="evidence" value="ECO:0007669"/>
    <property type="project" value="UniProtKB-KW"/>
</dbReference>
<dbReference type="AlphaFoldDB" id="A0A438AET8"/>
<keyword evidence="4 11" id="KW-0597">Phosphoprotein</keyword>
<gene>
    <name evidence="14" type="ORF">EKE94_14465</name>
</gene>
<comment type="function">
    <text evidence="1">Required for activation of most nif operons, which are directly involved in nitrogen fixation.</text>
</comment>
<comment type="subunit">
    <text evidence="2">Interacts with sigma-54.</text>
</comment>
<dbReference type="InterPro" id="IPR009057">
    <property type="entry name" value="Homeodomain-like_sf"/>
</dbReference>
<dbReference type="SUPFAM" id="SSF46689">
    <property type="entry name" value="Homeodomain-like"/>
    <property type="match status" value="1"/>
</dbReference>
<evidence type="ECO:0000313" key="14">
    <source>
        <dbReference type="EMBL" id="RVV97221.1"/>
    </source>
</evidence>
<dbReference type="Pfam" id="PF25601">
    <property type="entry name" value="AAA_lid_14"/>
    <property type="match status" value="1"/>
</dbReference>
<dbReference type="FunFam" id="3.40.50.2300:FF:000018">
    <property type="entry name" value="DNA-binding transcriptional regulator NtrC"/>
    <property type="match status" value="1"/>
</dbReference>
<organism evidence="14 15">
    <name type="scientific">Mesobaculum littorinae</name>
    <dbReference type="NCBI Taxonomy" id="2486419"/>
    <lineage>
        <taxon>Bacteria</taxon>
        <taxon>Pseudomonadati</taxon>
        <taxon>Pseudomonadota</taxon>
        <taxon>Alphaproteobacteria</taxon>
        <taxon>Rhodobacterales</taxon>
        <taxon>Roseobacteraceae</taxon>
        <taxon>Mesobaculum</taxon>
    </lineage>
</organism>
<sequence>MSEPDIILVDDDEDIRLSLSQTLELAGHDVLAFARADRAIERIGPDFGGVVVSDIKMPGMDGLQFLDAILDIDMAIPVVMITGHGDIPLAVEALGKGAFDFIEKPFAKDRLTSTIERGIDHRRMTLELRDLRETTTVDSPLDSLILGNSAPIAELRRKVATIAESTIDVLIVGATGTGKEHVARAIHHMSGQGREGPFVTVNLTALPESQIEIELFGYVAGAFPGAARSRIGRLEHGRGGTIFLDEIGSVPLSLQAKLLRVIEDRAIVPLGASDPVPLEARFVASSRSPLEPLVAAGEFRDDLLYRINPVTIHLPALADRPEDLPRLFQRFVTDAARRFKKPEPAITPERLIELGHRTWAGNMRELRNAAELFVLGLESEMPIETAAGQTLPERMDRIERGIIAATLAAQNGSLKATYEVLGLSRKTLYDKMQKHGLRREEFSS</sequence>
<evidence type="ECO:0000256" key="2">
    <source>
        <dbReference type="ARBA" id="ARBA00011135"/>
    </source>
</evidence>
<dbReference type="EMBL" id="RQXX01000005">
    <property type="protein sequence ID" value="RVV97221.1"/>
    <property type="molecule type" value="Genomic_DNA"/>
</dbReference>
<evidence type="ECO:0000256" key="10">
    <source>
        <dbReference type="ARBA" id="ARBA00023163"/>
    </source>
</evidence>
<name>A0A438AET8_9RHOB</name>
<dbReference type="PANTHER" id="PTHR32071">
    <property type="entry name" value="TRANSCRIPTIONAL REGULATORY PROTEIN"/>
    <property type="match status" value="1"/>
</dbReference>
<dbReference type="CDD" id="cd17549">
    <property type="entry name" value="REC_DctD-like"/>
    <property type="match status" value="1"/>
</dbReference>
<feature type="modified residue" description="4-aspartylphosphate" evidence="11">
    <location>
        <position position="54"/>
    </location>
</feature>
<dbReference type="Gene3D" id="1.10.10.60">
    <property type="entry name" value="Homeodomain-like"/>
    <property type="match status" value="1"/>
</dbReference>
<dbReference type="PANTHER" id="PTHR32071:SF57">
    <property type="entry name" value="C4-DICARBOXYLATE TRANSPORT TRANSCRIPTIONAL REGULATORY PROTEIN DCTD"/>
    <property type="match status" value="1"/>
</dbReference>
<dbReference type="InterPro" id="IPR002078">
    <property type="entry name" value="Sigma_54_int"/>
</dbReference>
<comment type="caution">
    <text evidence="14">The sequence shown here is derived from an EMBL/GenBank/DDBJ whole genome shotgun (WGS) entry which is preliminary data.</text>
</comment>
<dbReference type="InterPro" id="IPR002197">
    <property type="entry name" value="HTH_Fis"/>
</dbReference>
<keyword evidence="7" id="KW-0902">Two-component regulatory system</keyword>
<proteinExistence type="predicted"/>
<dbReference type="InterPro" id="IPR058031">
    <property type="entry name" value="AAA_lid_NorR"/>
</dbReference>
<dbReference type="SUPFAM" id="SSF52540">
    <property type="entry name" value="P-loop containing nucleoside triphosphate hydrolases"/>
    <property type="match status" value="1"/>
</dbReference>
<dbReference type="SUPFAM" id="SSF52172">
    <property type="entry name" value="CheY-like"/>
    <property type="match status" value="1"/>
</dbReference>
<dbReference type="OrthoDB" id="9802388at2"/>